<dbReference type="Pfam" id="PF00501">
    <property type="entry name" value="AMP-binding"/>
    <property type="match status" value="1"/>
</dbReference>
<evidence type="ECO:0000259" key="3">
    <source>
        <dbReference type="Pfam" id="PF00501"/>
    </source>
</evidence>
<dbReference type="FunFam" id="3.30.300.30:FF:000008">
    <property type="entry name" value="2,3-dihydroxybenzoate-AMP ligase"/>
    <property type="match status" value="1"/>
</dbReference>
<dbReference type="RefSeq" id="WP_045550449.1">
    <property type="nucleotide sequence ID" value="NZ_JZDQ02000004.1"/>
</dbReference>
<dbReference type="Gene3D" id="3.30.300.30">
    <property type="match status" value="1"/>
</dbReference>
<dbReference type="InterPro" id="IPR025110">
    <property type="entry name" value="AMP-bd_C"/>
</dbReference>
<dbReference type="Pfam" id="PF13193">
    <property type="entry name" value="AMP-binding_C"/>
    <property type="match status" value="1"/>
</dbReference>
<dbReference type="OrthoDB" id="9803968at2"/>
<dbReference type="SUPFAM" id="SSF56801">
    <property type="entry name" value="Acetyl-CoA synthetase-like"/>
    <property type="match status" value="1"/>
</dbReference>
<dbReference type="EMBL" id="JZDQ02000004">
    <property type="protein sequence ID" value="OIJ28123.1"/>
    <property type="molecule type" value="Genomic_DNA"/>
</dbReference>
<evidence type="ECO:0000256" key="1">
    <source>
        <dbReference type="ARBA" id="ARBA00006432"/>
    </source>
</evidence>
<evidence type="ECO:0000259" key="4">
    <source>
        <dbReference type="Pfam" id="PF13193"/>
    </source>
</evidence>
<feature type="domain" description="AMP-binding enzyme C-terminal" evidence="4">
    <location>
        <begin position="427"/>
        <end position="502"/>
    </location>
</feature>
<comment type="caution">
    <text evidence="5">The sequence shown here is derived from an EMBL/GenBank/DDBJ whole genome shotgun (WGS) entry which is preliminary data.</text>
</comment>
<dbReference type="Proteomes" id="UP000033772">
    <property type="component" value="Unassembled WGS sequence"/>
</dbReference>
<keyword evidence="2" id="KW-0436">Ligase</keyword>
<dbReference type="PANTHER" id="PTHR43767:SF7">
    <property type="entry name" value="MEDIUM_LONG-CHAIN-FATTY-ACID--COA LIGASE FADD8"/>
    <property type="match status" value="1"/>
</dbReference>
<protein>
    <submittedName>
        <fullName evidence="5">AMP-dependent synthetase</fullName>
    </submittedName>
</protein>
<dbReference type="Gene3D" id="3.40.50.12780">
    <property type="entry name" value="N-terminal domain of ligase-like"/>
    <property type="match status" value="1"/>
</dbReference>
<keyword evidence="6" id="KW-1185">Reference proteome</keyword>
<comment type="similarity">
    <text evidence="1">Belongs to the ATP-dependent AMP-binding enzyme family.</text>
</comment>
<dbReference type="InterPro" id="IPR050237">
    <property type="entry name" value="ATP-dep_AMP-bd_enzyme"/>
</dbReference>
<name>A0A1J4N9B6_9ACTN</name>
<dbReference type="STRING" id="1844.UG56_003420"/>
<feature type="domain" description="AMP-dependent synthetase/ligase" evidence="3">
    <location>
        <begin position="8"/>
        <end position="377"/>
    </location>
</feature>
<proteinExistence type="inferred from homology"/>
<dbReference type="AlphaFoldDB" id="A0A1J4N9B6"/>
<dbReference type="InterPro" id="IPR045851">
    <property type="entry name" value="AMP-bd_C_sf"/>
</dbReference>
<accession>A0A1J4N9B6</accession>
<dbReference type="InterPro" id="IPR020845">
    <property type="entry name" value="AMP-binding_CS"/>
</dbReference>
<evidence type="ECO:0000313" key="5">
    <source>
        <dbReference type="EMBL" id="OIJ28123.1"/>
    </source>
</evidence>
<evidence type="ECO:0000313" key="6">
    <source>
        <dbReference type="Proteomes" id="UP000033772"/>
    </source>
</evidence>
<dbReference type="PROSITE" id="PS00455">
    <property type="entry name" value="AMP_BINDING"/>
    <property type="match status" value="1"/>
</dbReference>
<organism evidence="5 6">
    <name type="scientific">Nocardioides luteus</name>
    <dbReference type="NCBI Taxonomy" id="1844"/>
    <lineage>
        <taxon>Bacteria</taxon>
        <taxon>Bacillati</taxon>
        <taxon>Actinomycetota</taxon>
        <taxon>Actinomycetes</taxon>
        <taxon>Propionibacteriales</taxon>
        <taxon>Nocardioidaceae</taxon>
        <taxon>Nocardioides</taxon>
    </lineage>
</organism>
<dbReference type="InterPro" id="IPR042099">
    <property type="entry name" value="ANL_N_sf"/>
</dbReference>
<sequence>MNLGSYLTRTATFTPDATALVSGTDRWTYRQLEDDTNRLAAALIARGCTPGTPVATLATNRGELVVAEMAICKAGALRVPISARLAAAEVEHVLLDASVKVVFTGGAHLELVRKIVDAHSLDCLVVDLDNSAPGADGTVAYDALVAEGSTDPVAVDVDEDAPAVLNFTSGSTGTLKAAVQTVGNRLANMRKLAMNPYGSLSAEAVYLAPGPITHASGMVILGCFFRGAAVVVLPAFEVEAYLDTLERERVTHTFVVPVMLNLVLASPTLPDRDLSALQSITVGGAPVSPARLREAVEAFGPVVNQGYGQGETTSAITFLSSEDVVRGIESDPELLLSCGRPVYDTEVIVVDDDHNPLPAGQIGEIVARGPDCVREYFHAPEATAETFRDGWVHTGDLGRIREDGFVFIVDRKKDMIISGGYNVYCSEVEAALYEHPAVSEACVVGVPSEKWGETVKAYVTLAADATATEEDLRDFCRARLSGVKVPRIIEFADALPLNRNGKVDRRALRERDWAGTERKVG</sequence>
<evidence type="ECO:0000256" key="2">
    <source>
        <dbReference type="ARBA" id="ARBA00022598"/>
    </source>
</evidence>
<dbReference type="InterPro" id="IPR000873">
    <property type="entry name" value="AMP-dep_synth/lig_dom"/>
</dbReference>
<dbReference type="GO" id="GO:0016877">
    <property type="term" value="F:ligase activity, forming carbon-sulfur bonds"/>
    <property type="evidence" value="ECO:0007669"/>
    <property type="project" value="UniProtKB-ARBA"/>
</dbReference>
<gene>
    <name evidence="5" type="ORF">UG56_003420</name>
</gene>
<dbReference type="PANTHER" id="PTHR43767">
    <property type="entry name" value="LONG-CHAIN-FATTY-ACID--COA LIGASE"/>
    <property type="match status" value="1"/>
</dbReference>
<reference evidence="5" key="1">
    <citation type="submission" date="2016-10" db="EMBL/GenBank/DDBJ databases">
        <title>Draft Genome Sequence of Nocardioides luteus Strain BAFB, an Alkane-Degrading Bacterium Isolated from JP-7 Polluted Soil.</title>
        <authorList>
            <person name="Brown L."/>
            <person name="Ruiz O.N."/>
            <person name="Gunasekera T."/>
        </authorList>
    </citation>
    <scope>NUCLEOTIDE SEQUENCE [LARGE SCALE GENOMIC DNA]</scope>
    <source>
        <strain evidence="5">BAFB</strain>
    </source>
</reference>